<name>A0A5E4UWV7_9BURK</name>
<feature type="transmembrane region" description="Helical" evidence="5">
    <location>
        <begin position="68"/>
        <end position="90"/>
    </location>
</feature>
<evidence type="ECO:0000256" key="5">
    <source>
        <dbReference type="RuleBase" id="RU363041"/>
    </source>
</evidence>
<dbReference type="InterPro" id="IPR002781">
    <property type="entry name" value="TM_pro_TauE-like"/>
</dbReference>
<keyword evidence="5" id="KW-1003">Cell membrane</keyword>
<evidence type="ECO:0000256" key="2">
    <source>
        <dbReference type="ARBA" id="ARBA00022692"/>
    </source>
</evidence>
<keyword evidence="2 5" id="KW-0812">Transmembrane</keyword>
<dbReference type="AlphaFoldDB" id="A0A5E4UWV7"/>
<keyword evidence="4 5" id="KW-0472">Membrane</keyword>
<dbReference type="Proteomes" id="UP000384354">
    <property type="component" value="Unassembled WGS sequence"/>
</dbReference>
<feature type="transmembrane region" description="Helical" evidence="5">
    <location>
        <begin position="241"/>
        <end position="259"/>
    </location>
</feature>
<dbReference type="InterPro" id="IPR051598">
    <property type="entry name" value="TSUP/Inactive_protease-like"/>
</dbReference>
<dbReference type="PANTHER" id="PTHR43701">
    <property type="entry name" value="MEMBRANE TRANSPORTER PROTEIN MJ0441-RELATED"/>
    <property type="match status" value="1"/>
</dbReference>
<dbReference type="OrthoDB" id="7031597at2"/>
<evidence type="ECO:0000256" key="1">
    <source>
        <dbReference type="ARBA" id="ARBA00004141"/>
    </source>
</evidence>
<protein>
    <recommendedName>
        <fullName evidence="5">Probable membrane transporter protein</fullName>
    </recommendedName>
</protein>
<reference evidence="6 7" key="1">
    <citation type="submission" date="2019-08" db="EMBL/GenBank/DDBJ databases">
        <authorList>
            <person name="Peeters C."/>
        </authorList>
    </citation>
    <scope>NUCLEOTIDE SEQUENCE [LARGE SCALE GENOMIC DNA]</scope>
    <source>
        <strain evidence="6 7">LMG 31106</strain>
    </source>
</reference>
<organism evidence="6 7">
    <name type="scientific">Pandoraea cepalis</name>
    <dbReference type="NCBI Taxonomy" id="2508294"/>
    <lineage>
        <taxon>Bacteria</taxon>
        <taxon>Pseudomonadati</taxon>
        <taxon>Pseudomonadota</taxon>
        <taxon>Betaproteobacteria</taxon>
        <taxon>Burkholderiales</taxon>
        <taxon>Burkholderiaceae</taxon>
        <taxon>Pandoraea</taxon>
    </lineage>
</organism>
<feature type="transmembrane region" description="Helical" evidence="5">
    <location>
        <begin position="96"/>
        <end position="114"/>
    </location>
</feature>
<feature type="transmembrane region" description="Helical" evidence="5">
    <location>
        <begin position="181"/>
        <end position="203"/>
    </location>
</feature>
<accession>A0A5E4UWV7</accession>
<dbReference type="GO" id="GO:0005886">
    <property type="term" value="C:plasma membrane"/>
    <property type="evidence" value="ECO:0007669"/>
    <property type="project" value="UniProtKB-SubCell"/>
</dbReference>
<comment type="subcellular location">
    <subcellularLocation>
        <location evidence="5">Cell membrane</location>
        <topology evidence="5">Multi-pass membrane protein</topology>
    </subcellularLocation>
    <subcellularLocation>
        <location evidence="1">Membrane</location>
        <topology evidence="1">Multi-pass membrane protein</topology>
    </subcellularLocation>
</comment>
<evidence type="ECO:0000313" key="7">
    <source>
        <dbReference type="Proteomes" id="UP000384354"/>
    </source>
</evidence>
<evidence type="ECO:0000313" key="6">
    <source>
        <dbReference type="EMBL" id="VVE04458.1"/>
    </source>
</evidence>
<proteinExistence type="inferred from homology"/>
<feature type="transmembrane region" description="Helical" evidence="5">
    <location>
        <begin position="215"/>
        <end position="235"/>
    </location>
</feature>
<dbReference type="PANTHER" id="PTHR43701:SF2">
    <property type="entry name" value="MEMBRANE TRANSPORTER PROTEIN YJNA-RELATED"/>
    <property type="match status" value="1"/>
</dbReference>
<comment type="similarity">
    <text evidence="5">Belongs to the 4-toluene sulfonate uptake permease (TSUP) (TC 2.A.102) family.</text>
</comment>
<evidence type="ECO:0000256" key="3">
    <source>
        <dbReference type="ARBA" id="ARBA00022989"/>
    </source>
</evidence>
<dbReference type="EMBL" id="CABPSL010000007">
    <property type="protein sequence ID" value="VVE04458.1"/>
    <property type="molecule type" value="Genomic_DNA"/>
</dbReference>
<dbReference type="Pfam" id="PF01925">
    <property type="entry name" value="TauE"/>
    <property type="match status" value="1"/>
</dbReference>
<feature type="transmembrane region" description="Helical" evidence="5">
    <location>
        <begin position="42"/>
        <end position="61"/>
    </location>
</feature>
<keyword evidence="3 5" id="KW-1133">Transmembrane helix</keyword>
<sequence>MTVSLLLGAIVGCIMGLTGAGGGILAIPLLVFGRHLSVPEAGPIGLLAVGIASAMGAWMGVRAGIVRYRAAMLIATIGIVLTPLGSWLAHHMNTRYLTLLFAAIMIWVALKGLWEARRGKSLAPVQPDCPCLRDESGRFVWTPRCASRLAAMGGVAGVLSGLLGVGGGFVMVPALQRFTDLAMHSVIATSLAVIALISLVSVGTSIYGGHFDLTIGLPFSAGAVAGMLVGGRLLTRWHPSHLKQAFSVVCMIVSIGLIAKSI</sequence>
<evidence type="ECO:0000256" key="4">
    <source>
        <dbReference type="ARBA" id="ARBA00023136"/>
    </source>
</evidence>
<gene>
    <name evidence="6" type="ORF">PCE31106_02295</name>
</gene>
<dbReference type="RefSeq" id="WP_150563321.1">
    <property type="nucleotide sequence ID" value="NZ_CABPSL010000007.1"/>
</dbReference>
<feature type="transmembrane region" description="Helical" evidence="5">
    <location>
        <begin position="149"/>
        <end position="175"/>
    </location>
</feature>